<evidence type="ECO:0000256" key="2">
    <source>
        <dbReference type="SAM" id="MobiDB-lite"/>
    </source>
</evidence>
<dbReference type="AlphaFoldDB" id="A0A0M6WU68"/>
<feature type="region of interest" description="Disordered" evidence="2">
    <location>
        <begin position="115"/>
        <end position="167"/>
    </location>
</feature>
<name>A0A0M6WU68_9FIRM</name>
<feature type="compositionally biased region" description="Polar residues" evidence="2">
    <location>
        <begin position="146"/>
        <end position="157"/>
    </location>
</feature>
<evidence type="ECO:0000256" key="1">
    <source>
        <dbReference type="SAM" id="Coils"/>
    </source>
</evidence>
<feature type="coiled-coil region" evidence="1">
    <location>
        <begin position="19"/>
        <end position="48"/>
    </location>
</feature>
<keyword evidence="1" id="KW-0175">Coiled coil</keyword>
<dbReference type="Proteomes" id="UP000049979">
    <property type="component" value="Unassembled WGS sequence"/>
</dbReference>
<evidence type="ECO:0000259" key="3">
    <source>
        <dbReference type="Pfam" id="PF13240"/>
    </source>
</evidence>
<gene>
    <name evidence="4" type="ORF">M72_11251</name>
</gene>
<dbReference type="EMBL" id="CVRR01000037">
    <property type="protein sequence ID" value="CRL40988.1"/>
    <property type="molecule type" value="Genomic_DNA"/>
</dbReference>
<accession>A0A0M6WU68</accession>
<evidence type="ECO:0000313" key="5">
    <source>
        <dbReference type="Proteomes" id="UP000049979"/>
    </source>
</evidence>
<reference evidence="5" key="1">
    <citation type="submission" date="2015-05" db="EMBL/GenBank/DDBJ databases">
        <authorList>
            <consortium name="Pathogen Informatics"/>
        </authorList>
    </citation>
    <scope>NUCLEOTIDE SEQUENCE [LARGE SCALE GENOMIC DNA]</scope>
    <source>
        <strain evidence="5">M72</strain>
    </source>
</reference>
<organism evidence="4 5">
    <name type="scientific">Roseburia faecis</name>
    <dbReference type="NCBI Taxonomy" id="301302"/>
    <lineage>
        <taxon>Bacteria</taxon>
        <taxon>Bacillati</taxon>
        <taxon>Bacillota</taxon>
        <taxon>Clostridia</taxon>
        <taxon>Lachnospirales</taxon>
        <taxon>Lachnospiraceae</taxon>
        <taxon>Roseburia</taxon>
    </lineage>
</organism>
<dbReference type="Pfam" id="PF13240">
    <property type="entry name" value="Zn_Ribbon_1"/>
    <property type="match status" value="1"/>
</dbReference>
<evidence type="ECO:0000313" key="4">
    <source>
        <dbReference type="EMBL" id="CRL40988.1"/>
    </source>
</evidence>
<protein>
    <recommendedName>
        <fullName evidence="3">Zinc-ribbon domain-containing protein</fullName>
    </recommendedName>
</protein>
<keyword evidence="5" id="KW-1185">Reference proteome</keyword>
<sequence length="167" mass="18268">MSFLNNLGQKISDVSQTTIKKTKDLADTAKLNLNISEEERKIDTAYEQIGKWYVEKHREDAEEDVKTWLDAIAVSEARIKECRESIHQMKGVAICPSCGASVDADAAFCSACGQKMPEKPKPEPVKEEDVEVIPPEQPSEEPASETVSENASETPTKASAPDASTEA</sequence>
<dbReference type="OrthoDB" id="9788304at2"/>
<dbReference type="RefSeq" id="WP_022046834.1">
    <property type="nucleotide sequence ID" value="NZ_CP173697.1"/>
</dbReference>
<feature type="compositionally biased region" description="Basic and acidic residues" evidence="2">
    <location>
        <begin position="116"/>
        <end position="127"/>
    </location>
</feature>
<proteinExistence type="predicted"/>
<feature type="domain" description="Zinc-ribbon" evidence="3">
    <location>
        <begin position="95"/>
        <end position="115"/>
    </location>
</feature>
<dbReference type="InterPro" id="IPR026870">
    <property type="entry name" value="Zinc_ribbon_dom"/>
</dbReference>